<dbReference type="EMBL" id="VCAU01000035">
    <property type="protein sequence ID" value="KAF9889535.1"/>
    <property type="molecule type" value="Genomic_DNA"/>
</dbReference>
<reference evidence="2" key="2">
    <citation type="submission" date="2020-02" db="EMBL/GenBank/DDBJ databases">
        <authorList>
            <person name="Gilchrist C.L.M."/>
            <person name="Chooi Y.-H."/>
        </authorList>
    </citation>
    <scope>NUCLEOTIDE SEQUENCE</scope>
    <source>
        <strain evidence="2">MST-FP2251</strain>
    </source>
</reference>
<evidence type="ECO:0000256" key="1">
    <source>
        <dbReference type="SAM" id="Phobius"/>
    </source>
</evidence>
<keyword evidence="3" id="KW-1185">Reference proteome</keyword>
<keyword evidence="1" id="KW-0472">Membrane</keyword>
<keyword evidence="1" id="KW-1133">Transmembrane helix</keyword>
<reference evidence="2" key="1">
    <citation type="journal article" date="2019" name="Beilstein J. Org. Chem.">
        <title>Nanangenines: drimane sesquiterpenoids as the dominant metabolite cohort of a novel Australian fungus, Aspergillus nanangensis.</title>
        <authorList>
            <person name="Lacey H.J."/>
            <person name="Gilchrist C.L.M."/>
            <person name="Crombie A."/>
            <person name="Kalaitzis J.A."/>
            <person name="Vuong D."/>
            <person name="Rutledge P.J."/>
            <person name="Turner P."/>
            <person name="Pitt J.I."/>
            <person name="Lacey E."/>
            <person name="Chooi Y.H."/>
            <person name="Piggott A.M."/>
        </authorList>
    </citation>
    <scope>NUCLEOTIDE SEQUENCE</scope>
    <source>
        <strain evidence="2">MST-FP2251</strain>
    </source>
</reference>
<evidence type="ECO:0000313" key="3">
    <source>
        <dbReference type="Proteomes" id="UP001194746"/>
    </source>
</evidence>
<feature type="transmembrane region" description="Helical" evidence="1">
    <location>
        <begin position="259"/>
        <end position="282"/>
    </location>
</feature>
<feature type="transmembrane region" description="Helical" evidence="1">
    <location>
        <begin position="302"/>
        <end position="325"/>
    </location>
</feature>
<proteinExistence type="predicted"/>
<organism evidence="2 3">
    <name type="scientific">Aspergillus nanangensis</name>
    <dbReference type="NCBI Taxonomy" id="2582783"/>
    <lineage>
        <taxon>Eukaryota</taxon>
        <taxon>Fungi</taxon>
        <taxon>Dikarya</taxon>
        <taxon>Ascomycota</taxon>
        <taxon>Pezizomycotina</taxon>
        <taxon>Eurotiomycetes</taxon>
        <taxon>Eurotiomycetidae</taxon>
        <taxon>Eurotiales</taxon>
        <taxon>Aspergillaceae</taxon>
        <taxon>Aspergillus</taxon>
        <taxon>Aspergillus subgen. Circumdati</taxon>
    </lineage>
</organism>
<accession>A0AAD4CN05</accession>
<name>A0AAD4CN05_ASPNN</name>
<keyword evidence="1" id="KW-0812">Transmembrane</keyword>
<dbReference type="Proteomes" id="UP001194746">
    <property type="component" value="Unassembled WGS sequence"/>
</dbReference>
<evidence type="ECO:0000313" key="2">
    <source>
        <dbReference type="EMBL" id="KAF9889535.1"/>
    </source>
</evidence>
<dbReference type="AlphaFoldDB" id="A0AAD4CN05"/>
<gene>
    <name evidence="2" type="ORF">FE257_007245</name>
</gene>
<comment type="caution">
    <text evidence="2">The sequence shown here is derived from an EMBL/GenBank/DDBJ whole genome shotgun (WGS) entry which is preliminary data.</text>
</comment>
<feature type="transmembrane region" description="Helical" evidence="1">
    <location>
        <begin position="94"/>
        <end position="114"/>
    </location>
</feature>
<protein>
    <submittedName>
        <fullName evidence="2">Uncharacterized protein</fullName>
    </submittedName>
</protein>
<sequence>MTSTASCPFNPDELENLMLPSLQQTKTPRYLFRVHVHAPTSPEQTNQSKLVPPGYTDRNPSEMEDLFHQSYIATASVVNAHLQDYRCDENHCTLLTWTTSLLVAIIYGLNYYYYHHSTYNTTDKPSSLHTISIMVLDTHQLPTGTFVNARELMAFFAPGSVALQTLLDVERATDRCSARYVDEYLTQGVVDTAGVSSVRTSLQTMIDHGLFDLFPALASYCSGGGGGGSGELAEMIMKTRRLYNQFDDVAVQKRHVDGIIYLTGACFGGCWTVVVAVMLLAFKGRVVDNPVILGEFRIRFSGMFVIPGVSVFNSVWTLDWGLVLTELGFLVEEIMELSPLETIAGEGGPEIQRFRDLVMELHREFGIQSELPGNNWTLSLLP</sequence>